<dbReference type="HOGENOM" id="CLU_1813079_0_0_6"/>
<organism evidence="2 3">
    <name type="scientific">Hafnia alvei ATCC 51873</name>
    <dbReference type="NCBI Taxonomy" id="1002364"/>
    <lineage>
        <taxon>Bacteria</taxon>
        <taxon>Pseudomonadati</taxon>
        <taxon>Pseudomonadota</taxon>
        <taxon>Gammaproteobacteria</taxon>
        <taxon>Enterobacterales</taxon>
        <taxon>Hafniaceae</taxon>
        <taxon>Hafnia</taxon>
    </lineage>
</organism>
<comment type="caution">
    <text evidence="2">The sequence shown here is derived from an EMBL/GenBank/DDBJ whole genome shotgun (WGS) entry which is preliminary data.</text>
</comment>
<reference evidence="2 3" key="1">
    <citation type="submission" date="2011-08" db="EMBL/GenBank/DDBJ databases">
        <authorList>
            <person name="Weinstock G."/>
            <person name="Sodergren E."/>
            <person name="Clifton S."/>
            <person name="Fulton L."/>
            <person name="Fulton B."/>
            <person name="Courtney L."/>
            <person name="Fronick C."/>
            <person name="Harrison M."/>
            <person name="Strong C."/>
            <person name="Farmer C."/>
            <person name="Delahaunty K."/>
            <person name="Markovic C."/>
            <person name="Hall O."/>
            <person name="Minx P."/>
            <person name="Tomlinson C."/>
            <person name="Mitreva M."/>
            <person name="Hou S."/>
            <person name="Chen J."/>
            <person name="Wollam A."/>
            <person name="Pepin K.H."/>
            <person name="Johnson M."/>
            <person name="Bhonagiri V."/>
            <person name="Zhang X."/>
            <person name="Suruliraj S."/>
            <person name="Warren W."/>
            <person name="Chinwalla A."/>
            <person name="Mardis E.R."/>
            <person name="Wilson R.K."/>
        </authorList>
    </citation>
    <scope>NUCLEOTIDE SEQUENCE [LARGE SCALE GENOMIC DNA]</scope>
    <source>
        <strain evidence="2 3">ATCC 51873</strain>
    </source>
</reference>
<dbReference type="Pfam" id="PF04448">
    <property type="entry name" value="DUF551"/>
    <property type="match status" value="1"/>
</dbReference>
<gene>
    <name evidence="2" type="ORF">HMPREF0454_02355</name>
</gene>
<dbReference type="PATRIC" id="fig|1002364.3.peg.2138"/>
<proteinExistence type="predicted"/>
<feature type="domain" description="DUF551" evidence="1">
    <location>
        <begin position="52"/>
        <end position="139"/>
    </location>
</feature>
<accession>G9Y704</accession>
<evidence type="ECO:0000313" key="3">
    <source>
        <dbReference type="Proteomes" id="UP000005959"/>
    </source>
</evidence>
<name>G9Y704_HAFAL</name>
<dbReference type="AlphaFoldDB" id="G9Y704"/>
<dbReference type="InterPro" id="IPR007539">
    <property type="entry name" value="DUF551"/>
</dbReference>
<evidence type="ECO:0000313" key="2">
    <source>
        <dbReference type="EMBL" id="EHM42516.1"/>
    </source>
</evidence>
<protein>
    <recommendedName>
        <fullName evidence="1">DUF551 domain-containing protein</fullName>
    </recommendedName>
</protein>
<dbReference type="RefSeq" id="WP_004092462.1">
    <property type="nucleotide sequence ID" value="NZ_JH417519.1"/>
</dbReference>
<dbReference type="Proteomes" id="UP000005959">
    <property type="component" value="Unassembled WGS sequence"/>
</dbReference>
<evidence type="ECO:0000259" key="1">
    <source>
        <dbReference type="Pfam" id="PF04448"/>
    </source>
</evidence>
<sequence>MTSREEIILALKYFFDVEAESNVHEIIGQDDDPLGTIGAALDEYRKVDSREGWIKCSDRMPEAGVMVLVYTPPQPHDYPEDVRIEFDCIDPEGEDPSYWLNHGENYEHFCCVAKGDDCMTGPSEKAPYTHWQPLPEPPQESK</sequence>
<dbReference type="EMBL" id="AGCI01000050">
    <property type="protein sequence ID" value="EHM42516.1"/>
    <property type="molecule type" value="Genomic_DNA"/>
</dbReference>